<reference evidence="5" key="2">
    <citation type="journal article" date="2019" name="Int. J. Syst. Evol. Microbiol.">
        <title>The Global Catalogue of Microorganisms (GCM) 10K type strain sequencing project: providing services to taxonomists for standard genome sequencing and annotation.</title>
        <authorList>
            <consortium name="The Broad Institute Genomics Platform"/>
            <consortium name="The Broad Institute Genome Sequencing Center for Infectious Disease"/>
            <person name="Wu L."/>
            <person name="Ma J."/>
        </authorList>
    </citation>
    <scope>NUCLEOTIDE SEQUENCE [LARGE SCALE GENOMIC DNA]</scope>
    <source>
        <strain evidence="5">CGMCC 4.5581</strain>
    </source>
</reference>
<dbReference type="RefSeq" id="WP_166755330.1">
    <property type="nucleotide sequence ID" value="NZ_BAABJU010000015.1"/>
</dbReference>
<evidence type="ECO:0000313" key="4">
    <source>
        <dbReference type="Proteomes" id="UP000552836"/>
    </source>
</evidence>
<reference evidence="3 4" key="3">
    <citation type="submission" date="2020-02" db="EMBL/GenBank/DDBJ databases">
        <title>Sequencing the genomes of 1000 actinobacteria strains.</title>
        <authorList>
            <person name="Klenk H.-P."/>
        </authorList>
    </citation>
    <scope>NUCLEOTIDE SEQUENCE [LARGE SCALE GENOMIC DNA]</scope>
    <source>
        <strain evidence="3 4">DSM 45201</strain>
    </source>
</reference>
<dbReference type="Gene3D" id="1.20.1260.10">
    <property type="match status" value="1"/>
</dbReference>
<dbReference type="CDD" id="cd00657">
    <property type="entry name" value="Ferritin_like"/>
    <property type="match status" value="1"/>
</dbReference>
<evidence type="ECO:0000313" key="3">
    <source>
        <dbReference type="EMBL" id="NIH68047.1"/>
    </source>
</evidence>
<dbReference type="EMBL" id="BMMI01000005">
    <property type="protein sequence ID" value="GGL69257.1"/>
    <property type="molecule type" value="Genomic_DNA"/>
</dbReference>
<reference evidence="2" key="4">
    <citation type="submission" date="2024-05" db="EMBL/GenBank/DDBJ databases">
        <authorList>
            <person name="Sun Q."/>
            <person name="Zhou Y."/>
        </authorList>
    </citation>
    <scope>NUCLEOTIDE SEQUENCE</scope>
    <source>
        <strain evidence="2">CGMCC 4.5581</strain>
    </source>
</reference>
<dbReference type="EMBL" id="JAAMPA010000001">
    <property type="protein sequence ID" value="NIH68047.1"/>
    <property type="molecule type" value="Genomic_DNA"/>
</dbReference>
<sequence length="162" mass="16455">MADGTDFPAGGDTAAGGTTAEDAALQEALAAVHVAIWGYGVVGAALPAESRDAVVACELAYLGLRDQLVGLLSDRQVEPVDDEPGHTLPFPVLSPVDAAALAVVLEEGASAAWTWVLDQAGERSTRVLAVAALSAAEVRAVGWRTQAGRTPPTSAFPGLPEA</sequence>
<dbReference type="Pfam" id="PF14530">
    <property type="entry name" value="DUF4439"/>
    <property type="match status" value="1"/>
</dbReference>
<feature type="domain" description="DUF4439" evidence="1">
    <location>
        <begin position="24"/>
        <end position="161"/>
    </location>
</feature>
<dbReference type="InterPro" id="IPR009078">
    <property type="entry name" value="Ferritin-like_SF"/>
</dbReference>
<accession>A0A846LKL2</accession>
<dbReference type="InterPro" id="IPR012347">
    <property type="entry name" value="Ferritin-like"/>
</dbReference>
<evidence type="ECO:0000313" key="2">
    <source>
        <dbReference type="EMBL" id="GGL69257.1"/>
    </source>
</evidence>
<dbReference type="AlphaFoldDB" id="A0A846LKL2"/>
<evidence type="ECO:0000259" key="1">
    <source>
        <dbReference type="Pfam" id="PF14530"/>
    </source>
</evidence>
<dbReference type="Proteomes" id="UP000552836">
    <property type="component" value="Unassembled WGS sequence"/>
</dbReference>
<keyword evidence="5" id="KW-1185">Reference proteome</keyword>
<organism evidence="3 4">
    <name type="scientific">Modestobacter marinus</name>
    <dbReference type="NCBI Taxonomy" id="477641"/>
    <lineage>
        <taxon>Bacteria</taxon>
        <taxon>Bacillati</taxon>
        <taxon>Actinomycetota</taxon>
        <taxon>Actinomycetes</taxon>
        <taxon>Geodermatophilales</taxon>
        <taxon>Geodermatophilaceae</taxon>
        <taxon>Modestobacter</taxon>
    </lineage>
</organism>
<name>A0A846LKL2_9ACTN</name>
<dbReference type="Proteomes" id="UP000648663">
    <property type="component" value="Unassembled WGS sequence"/>
</dbReference>
<protein>
    <recommendedName>
        <fullName evidence="1">DUF4439 domain-containing protein</fullName>
    </recommendedName>
</protein>
<evidence type="ECO:0000313" key="5">
    <source>
        <dbReference type="Proteomes" id="UP000648663"/>
    </source>
</evidence>
<dbReference type="InterPro" id="IPR029447">
    <property type="entry name" value="DUF4439"/>
</dbReference>
<proteinExistence type="predicted"/>
<reference evidence="2" key="1">
    <citation type="journal article" date="2014" name="Int. J. Syst. Evol. Microbiol.">
        <title>Complete genome of a new Firmicutes species belonging to the dominant human colonic microbiota ('Ruminococcus bicirculans') reveals two chromosomes and a selective capacity to utilize plant glucans.</title>
        <authorList>
            <consortium name="NISC Comparative Sequencing Program"/>
            <person name="Wegmann U."/>
            <person name="Louis P."/>
            <person name="Goesmann A."/>
            <person name="Henrissat B."/>
            <person name="Duncan S.H."/>
            <person name="Flint H.J."/>
        </authorList>
    </citation>
    <scope>NUCLEOTIDE SEQUENCE</scope>
    <source>
        <strain evidence="2">CGMCC 4.5581</strain>
    </source>
</reference>
<comment type="caution">
    <text evidence="3">The sequence shown here is derived from an EMBL/GenBank/DDBJ whole genome shotgun (WGS) entry which is preliminary data.</text>
</comment>
<gene>
    <name evidence="3" type="ORF">FB380_002493</name>
    <name evidence="2" type="ORF">GCM10011589_26940</name>
</gene>
<dbReference type="SUPFAM" id="SSF47240">
    <property type="entry name" value="Ferritin-like"/>
    <property type="match status" value="1"/>
</dbReference>